<name>A7NJN2_ROSCS</name>
<dbReference type="HOGENOM" id="CLU_1184334_0_0_0"/>
<dbReference type="STRING" id="383372.Rcas_1610"/>
<dbReference type="Pfam" id="PF08843">
    <property type="entry name" value="AbiEii"/>
    <property type="match status" value="1"/>
</dbReference>
<dbReference type="Proteomes" id="UP000000263">
    <property type="component" value="Chromosome"/>
</dbReference>
<evidence type="ECO:0000313" key="2">
    <source>
        <dbReference type="Proteomes" id="UP000000263"/>
    </source>
</evidence>
<gene>
    <name evidence="1" type="ordered locus">Rcas_1610</name>
</gene>
<evidence type="ECO:0008006" key="3">
    <source>
        <dbReference type="Google" id="ProtNLM"/>
    </source>
</evidence>
<dbReference type="Gene3D" id="3.10.450.620">
    <property type="entry name" value="JHP933, nucleotidyltransferase-like core domain"/>
    <property type="match status" value="1"/>
</dbReference>
<dbReference type="eggNOG" id="COG2253">
    <property type="taxonomic scope" value="Bacteria"/>
</dbReference>
<evidence type="ECO:0000313" key="1">
    <source>
        <dbReference type="EMBL" id="ABU57702.1"/>
    </source>
</evidence>
<dbReference type="KEGG" id="rca:Rcas_1610"/>
<dbReference type="OrthoDB" id="158131at2"/>
<keyword evidence="2" id="KW-1185">Reference proteome</keyword>
<organism evidence="1 2">
    <name type="scientific">Roseiflexus castenholzii (strain DSM 13941 / HLO8)</name>
    <dbReference type="NCBI Taxonomy" id="383372"/>
    <lineage>
        <taxon>Bacteria</taxon>
        <taxon>Bacillati</taxon>
        <taxon>Chloroflexota</taxon>
        <taxon>Chloroflexia</taxon>
        <taxon>Chloroflexales</taxon>
        <taxon>Roseiflexineae</taxon>
        <taxon>Roseiflexaceae</taxon>
        <taxon>Roseiflexus</taxon>
    </lineage>
</organism>
<protein>
    <recommendedName>
        <fullName evidence="3">Nucleotidyl transferase AbiEii/AbiGii toxin family protein</fullName>
    </recommendedName>
</protein>
<accession>A7NJN2</accession>
<dbReference type="RefSeq" id="WP_012120130.1">
    <property type="nucleotide sequence ID" value="NC_009767.1"/>
</dbReference>
<sequence>MKDYLAELVRAAPTLSEGRNRAREYLQACILGALQRAGAMIPLAFHGGTALRFLYASARYSEDLDFALEQEREHYDLRAYLRSVQSALAVEGYAVEFKVNDRKTVHSAFVRFPGLLYELGLSPQRGEVLAVKIEVDTAPPTGAGLETTLIRRHIPLRLQHHDRASLLAGKIHAILQRPFLKGRDLYDLLWYLSDPAWAQSHVDEILRDLERGSLDGTLDPFGVYLTCYRVLRAQ</sequence>
<reference evidence="1 2" key="1">
    <citation type="submission" date="2007-08" db="EMBL/GenBank/DDBJ databases">
        <title>Complete sequence of Roseiflexus castenholzii DSM 13941.</title>
        <authorList>
            <consortium name="US DOE Joint Genome Institute"/>
            <person name="Copeland A."/>
            <person name="Lucas S."/>
            <person name="Lapidus A."/>
            <person name="Barry K."/>
            <person name="Glavina del Rio T."/>
            <person name="Dalin E."/>
            <person name="Tice H."/>
            <person name="Pitluck S."/>
            <person name="Thompson L.S."/>
            <person name="Brettin T."/>
            <person name="Bruce D."/>
            <person name="Detter J.C."/>
            <person name="Han C."/>
            <person name="Tapia R."/>
            <person name="Schmutz J."/>
            <person name="Larimer F."/>
            <person name="Land M."/>
            <person name="Hauser L."/>
            <person name="Kyrpides N."/>
            <person name="Mikhailova N."/>
            <person name="Bryant D.A."/>
            <person name="Hanada S."/>
            <person name="Tsukatani Y."/>
            <person name="Richardson P."/>
        </authorList>
    </citation>
    <scope>NUCLEOTIDE SEQUENCE [LARGE SCALE GENOMIC DNA]</scope>
    <source>
        <strain evidence="2">DSM 13941 / HLO8</strain>
    </source>
</reference>
<dbReference type="AlphaFoldDB" id="A7NJN2"/>
<dbReference type="InterPro" id="IPR014942">
    <property type="entry name" value="AbiEii"/>
</dbReference>
<proteinExistence type="predicted"/>
<dbReference type="EMBL" id="CP000804">
    <property type="protein sequence ID" value="ABU57702.1"/>
    <property type="molecule type" value="Genomic_DNA"/>
</dbReference>